<keyword evidence="6" id="KW-1133">Transmembrane helix</keyword>
<sequence length="167" mass="18530">MTEPDWNWGDDLNSKSPTPYNRATPTQQPPYSQQHAPNNYYSGHQQNTSAYPQLYAQHNSFGAAPASVTDQWEDQGQWNTGVAGGGVPPAPAYSYGAGIPLTNSQPVLPTQLSRQIGGQFAEQQREKISKYLSSFHLKYYFAVDSNYVAKKIGIILFPFFIEIGPLN</sequence>
<comment type="subcellular location">
    <subcellularLocation>
        <location evidence="9">Endoplasmic reticulum membrane</location>
        <topology evidence="9">Multi-pass membrane protein</topology>
    </subcellularLocation>
    <subcellularLocation>
        <location evidence="9">Golgi apparatus membrane</location>
        <topology evidence="9">Multi-pass membrane protein</topology>
    </subcellularLocation>
</comment>
<reference evidence="12" key="1">
    <citation type="submission" date="2022-11" db="UniProtKB">
        <authorList>
            <consortium name="WormBaseParasite"/>
        </authorList>
    </citation>
    <scope>IDENTIFICATION</scope>
</reference>
<evidence type="ECO:0000256" key="4">
    <source>
        <dbReference type="ARBA" id="ARBA00022824"/>
    </source>
</evidence>
<evidence type="ECO:0000256" key="9">
    <source>
        <dbReference type="RuleBase" id="RU368073"/>
    </source>
</evidence>
<evidence type="ECO:0000256" key="7">
    <source>
        <dbReference type="ARBA" id="ARBA00023034"/>
    </source>
</evidence>
<dbReference type="Pfam" id="PF03878">
    <property type="entry name" value="YIF1"/>
    <property type="match status" value="1"/>
</dbReference>
<evidence type="ECO:0000256" key="3">
    <source>
        <dbReference type="ARBA" id="ARBA00022692"/>
    </source>
</evidence>
<keyword evidence="4 9" id="KW-0256">Endoplasmic reticulum</keyword>
<dbReference type="PANTHER" id="PTHR14083">
    <property type="entry name" value="YIP1 INTERACTING FACTOR HOMOLOG YIF1 PROTEIN"/>
    <property type="match status" value="1"/>
</dbReference>
<accession>A0A915D7K0</accession>
<keyword evidence="2 9" id="KW-0813">Transport</keyword>
<keyword evidence="11" id="KW-1185">Reference proteome</keyword>
<dbReference type="AlphaFoldDB" id="A0A915D7K0"/>
<dbReference type="GO" id="GO:0000139">
    <property type="term" value="C:Golgi membrane"/>
    <property type="evidence" value="ECO:0007669"/>
    <property type="project" value="UniProtKB-SubCell"/>
</dbReference>
<dbReference type="PANTHER" id="PTHR14083:SF0">
    <property type="entry name" value="YIP1D-INTERACTING FACTOR 1, ISOFORM C"/>
    <property type="match status" value="1"/>
</dbReference>
<feature type="region of interest" description="Disordered" evidence="10">
    <location>
        <begin position="1"/>
        <end position="46"/>
    </location>
</feature>
<keyword evidence="7 9" id="KW-0333">Golgi apparatus</keyword>
<organism evidence="11 12">
    <name type="scientific">Ditylenchus dipsaci</name>
    <dbReference type="NCBI Taxonomy" id="166011"/>
    <lineage>
        <taxon>Eukaryota</taxon>
        <taxon>Metazoa</taxon>
        <taxon>Ecdysozoa</taxon>
        <taxon>Nematoda</taxon>
        <taxon>Chromadorea</taxon>
        <taxon>Rhabditida</taxon>
        <taxon>Tylenchina</taxon>
        <taxon>Tylenchomorpha</taxon>
        <taxon>Sphaerularioidea</taxon>
        <taxon>Anguinidae</taxon>
        <taxon>Anguininae</taxon>
        <taxon>Ditylenchus</taxon>
    </lineage>
</organism>
<evidence type="ECO:0000313" key="11">
    <source>
        <dbReference type="Proteomes" id="UP000887574"/>
    </source>
</evidence>
<comment type="similarity">
    <text evidence="1 9">Belongs to the YIF1 family.</text>
</comment>
<proteinExistence type="inferred from homology"/>
<evidence type="ECO:0000256" key="2">
    <source>
        <dbReference type="ARBA" id="ARBA00022448"/>
    </source>
</evidence>
<dbReference type="InterPro" id="IPR005578">
    <property type="entry name" value="Yif1_fam"/>
</dbReference>
<dbReference type="GO" id="GO:0005793">
    <property type="term" value="C:endoplasmic reticulum-Golgi intermediate compartment"/>
    <property type="evidence" value="ECO:0007669"/>
    <property type="project" value="UniProtKB-UniRule"/>
</dbReference>
<dbReference type="GO" id="GO:0006888">
    <property type="term" value="P:endoplasmic reticulum to Golgi vesicle-mediated transport"/>
    <property type="evidence" value="ECO:0007669"/>
    <property type="project" value="UniProtKB-UniRule"/>
</dbReference>
<evidence type="ECO:0000256" key="6">
    <source>
        <dbReference type="ARBA" id="ARBA00022989"/>
    </source>
</evidence>
<name>A0A915D7K0_9BILA</name>
<comment type="function">
    <text evidence="9">Has a role in transport between endoplasmic reticulum and Golgi.</text>
</comment>
<dbReference type="GO" id="GO:0030134">
    <property type="term" value="C:COPII-coated ER to Golgi transport vesicle"/>
    <property type="evidence" value="ECO:0007669"/>
    <property type="project" value="TreeGrafter"/>
</dbReference>
<keyword evidence="8" id="KW-0472">Membrane</keyword>
<keyword evidence="5 9" id="KW-0653">Protein transport</keyword>
<evidence type="ECO:0000256" key="5">
    <source>
        <dbReference type="ARBA" id="ARBA00022927"/>
    </source>
</evidence>
<dbReference type="WBParaSite" id="jg16563">
    <property type="protein sequence ID" value="jg16563"/>
    <property type="gene ID" value="jg16563"/>
</dbReference>
<evidence type="ECO:0000313" key="12">
    <source>
        <dbReference type="WBParaSite" id="jg16563"/>
    </source>
</evidence>
<evidence type="ECO:0000256" key="8">
    <source>
        <dbReference type="ARBA" id="ARBA00023136"/>
    </source>
</evidence>
<evidence type="ECO:0000256" key="1">
    <source>
        <dbReference type="ARBA" id="ARBA00009727"/>
    </source>
</evidence>
<dbReference type="GO" id="GO:0015031">
    <property type="term" value="P:protein transport"/>
    <property type="evidence" value="ECO:0007669"/>
    <property type="project" value="UniProtKB-KW"/>
</dbReference>
<dbReference type="Proteomes" id="UP000887574">
    <property type="component" value="Unplaced"/>
</dbReference>
<protein>
    <recommendedName>
        <fullName evidence="9">Protein YIF1</fullName>
    </recommendedName>
</protein>
<feature type="compositionally biased region" description="Polar residues" evidence="10">
    <location>
        <begin position="14"/>
        <end position="46"/>
    </location>
</feature>
<dbReference type="GO" id="GO:0005789">
    <property type="term" value="C:endoplasmic reticulum membrane"/>
    <property type="evidence" value="ECO:0007669"/>
    <property type="project" value="UniProtKB-SubCell"/>
</dbReference>
<keyword evidence="3" id="KW-0812">Transmembrane</keyword>
<evidence type="ECO:0000256" key="10">
    <source>
        <dbReference type="SAM" id="MobiDB-lite"/>
    </source>
</evidence>